<dbReference type="CDD" id="cd19531">
    <property type="entry name" value="LCL_NRPS-like"/>
    <property type="match status" value="1"/>
</dbReference>
<dbReference type="InterPro" id="IPR000873">
    <property type="entry name" value="AMP-dep_synth/lig_dom"/>
</dbReference>
<dbReference type="SUPFAM" id="SSF56801">
    <property type="entry name" value="Acetyl-CoA synthetase-like"/>
    <property type="match status" value="1"/>
</dbReference>
<dbReference type="PANTHER" id="PTHR45527">
    <property type="entry name" value="NONRIBOSOMAL PEPTIDE SYNTHETASE"/>
    <property type="match status" value="1"/>
</dbReference>
<dbReference type="Gene3D" id="3.30.300.30">
    <property type="match status" value="1"/>
</dbReference>
<dbReference type="EMBL" id="LVJH01000043">
    <property type="protein sequence ID" value="OAB39550.1"/>
    <property type="molecule type" value="Genomic_DNA"/>
</dbReference>
<name>A0A162PVD2_9BACL</name>
<dbReference type="GO" id="GO:0003824">
    <property type="term" value="F:catalytic activity"/>
    <property type="evidence" value="ECO:0007669"/>
    <property type="project" value="InterPro"/>
</dbReference>
<dbReference type="InterPro" id="IPR006162">
    <property type="entry name" value="Ppantetheine_attach_site"/>
</dbReference>
<evidence type="ECO:0000313" key="9">
    <source>
        <dbReference type="Proteomes" id="UP000076967"/>
    </source>
</evidence>
<keyword evidence="5" id="KW-0677">Repeat</keyword>
<evidence type="ECO:0000256" key="2">
    <source>
        <dbReference type="ARBA" id="ARBA00006432"/>
    </source>
</evidence>
<keyword evidence="3" id="KW-0596">Phosphopantetheine</keyword>
<dbReference type="STRING" id="494026.PGLA_19325"/>
<dbReference type="GO" id="GO:0043041">
    <property type="term" value="P:amino acid activation for nonribosomal peptide biosynthetic process"/>
    <property type="evidence" value="ECO:0007669"/>
    <property type="project" value="TreeGrafter"/>
</dbReference>
<sequence>MATVSFDIFIVESLLPLTLGMRIVLANEEERNDAYLLQDLMTKYEVDVLQITPSRFKWWMAQVGQTESWKALSVVMIGAEPLTLELLERLRAVTKARIFNLYGPTETTVWTSVCEVTDGEVITIGTPIAGAGMVVLNAKLQPQPIGVVGELYIGGAGVGRGYLSHPEWNEGVFIQNPFREGERMYRTGDLGKRLVNGEFVYAGRRDHQVKIRGHRIEIGEAEQQLLSHEQVKEVVVVAFKEGDGEHALCAYVVMDEYSGIENDSHSLSDITSELRQHLSSRLPAYMIPAYVVPLKAIPLTPTGKVDRKALPKPAPTELSEREYTAPRNEMERKLVVLWQELLQTDNIGVTDSFFDLGGHSLKAAALVSRVQEQFGVHVPLRALFLNPTLESLAGVIDGESVQEHHAIQRQEDQEYYPMSRAQRRQYVLQLISGEATMYHVPFALQIRGKLDAVRLEGAFATLIARHESLRTTFHYVEGEFRQRVHPAVAFNLEGNAWARMTAKRLLPESGMDEVITRLMARFIRPFDLGKGPMLRVGLVPLEEERHLLLLDMHHIVTDGISVSVLLKELTELYSGQELPELRVQYRDYSAWQEERLSGETYEAHERYWLETFSGELPVLELPNDKPRQVIQSYNGQRYAFKLDADLAQQAHRLARKQGTTLFTVLLSAYAVLLGKYSGQEDIVIGTPVAGRGHVDAEGLIGMFINTVVIRSRPQAARTIGSYVKELHGDVLLALEHQEYPFEDLVERLGIEQDRSRNPLFDTMFILQNMERTAIQTGGLTFESQPFESGVSKFDLTLEAVESGAEIVFSLEYATDLFHEETIVAMAHHYCAIVREMTAAEGIERTIGELIQVDGMD</sequence>
<feature type="domain" description="Carrier" evidence="7">
    <location>
        <begin position="325"/>
        <end position="400"/>
    </location>
</feature>
<dbReference type="Gene3D" id="3.30.559.10">
    <property type="entry name" value="Chloramphenicol acetyltransferase-like domain"/>
    <property type="match status" value="1"/>
</dbReference>
<comment type="caution">
    <text evidence="8">The sequence shown here is derived from an EMBL/GenBank/DDBJ whole genome shotgun (WGS) entry which is preliminary data.</text>
</comment>
<evidence type="ECO:0000313" key="8">
    <source>
        <dbReference type="EMBL" id="OAB39550.1"/>
    </source>
</evidence>
<dbReference type="Gene3D" id="3.30.559.30">
    <property type="entry name" value="Nonribosomal peptide synthetase, condensation domain"/>
    <property type="match status" value="1"/>
</dbReference>
<dbReference type="PANTHER" id="PTHR45527:SF1">
    <property type="entry name" value="FATTY ACID SYNTHASE"/>
    <property type="match status" value="1"/>
</dbReference>
<dbReference type="InterPro" id="IPR023213">
    <property type="entry name" value="CAT-like_dom_sf"/>
</dbReference>
<dbReference type="GO" id="GO:0044550">
    <property type="term" value="P:secondary metabolite biosynthetic process"/>
    <property type="evidence" value="ECO:0007669"/>
    <property type="project" value="TreeGrafter"/>
</dbReference>
<evidence type="ECO:0000256" key="6">
    <source>
        <dbReference type="ARBA" id="ARBA00023194"/>
    </source>
</evidence>
<evidence type="ECO:0000256" key="1">
    <source>
        <dbReference type="ARBA" id="ARBA00001957"/>
    </source>
</evidence>
<evidence type="ECO:0000256" key="5">
    <source>
        <dbReference type="ARBA" id="ARBA00022737"/>
    </source>
</evidence>
<evidence type="ECO:0000256" key="4">
    <source>
        <dbReference type="ARBA" id="ARBA00022553"/>
    </source>
</evidence>
<dbReference type="GO" id="GO:0008610">
    <property type="term" value="P:lipid biosynthetic process"/>
    <property type="evidence" value="ECO:0007669"/>
    <property type="project" value="UniProtKB-ARBA"/>
</dbReference>
<dbReference type="Proteomes" id="UP000076967">
    <property type="component" value="Unassembled WGS sequence"/>
</dbReference>
<organism evidence="8 9">
    <name type="scientific">Paenibacillus glacialis</name>
    <dbReference type="NCBI Taxonomy" id="494026"/>
    <lineage>
        <taxon>Bacteria</taxon>
        <taxon>Bacillati</taxon>
        <taxon>Bacillota</taxon>
        <taxon>Bacilli</taxon>
        <taxon>Bacillales</taxon>
        <taxon>Paenibacillaceae</taxon>
        <taxon>Paenibacillus</taxon>
    </lineage>
</organism>
<gene>
    <name evidence="8" type="ORF">PGLA_19325</name>
</gene>
<dbReference type="GO" id="GO:0031177">
    <property type="term" value="F:phosphopantetheine binding"/>
    <property type="evidence" value="ECO:0007669"/>
    <property type="project" value="InterPro"/>
</dbReference>
<dbReference type="Gene3D" id="1.10.1200.10">
    <property type="entry name" value="ACP-like"/>
    <property type="match status" value="1"/>
</dbReference>
<dbReference type="AlphaFoldDB" id="A0A162PVD2"/>
<dbReference type="GO" id="GO:0005829">
    <property type="term" value="C:cytosol"/>
    <property type="evidence" value="ECO:0007669"/>
    <property type="project" value="TreeGrafter"/>
</dbReference>
<accession>A0A162PVD2</accession>
<dbReference type="InterPro" id="IPR001242">
    <property type="entry name" value="Condensation_dom"/>
</dbReference>
<evidence type="ECO:0000259" key="7">
    <source>
        <dbReference type="PROSITE" id="PS50075"/>
    </source>
</evidence>
<dbReference type="SMART" id="SM00823">
    <property type="entry name" value="PKS_PP"/>
    <property type="match status" value="1"/>
</dbReference>
<dbReference type="InterPro" id="IPR036736">
    <property type="entry name" value="ACP-like_sf"/>
</dbReference>
<dbReference type="FunFam" id="3.30.300.30:FF:000010">
    <property type="entry name" value="Enterobactin synthetase component F"/>
    <property type="match status" value="1"/>
</dbReference>
<keyword evidence="4" id="KW-0597">Phosphoprotein</keyword>
<keyword evidence="6" id="KW-0045">Antibiotic biosynthesis</keyword>
<dbReference type="SUPFAM" id="SSF52777">
    <property type="entry name" value="CoA-dependent acyltransferases"/>
    <property type="match status" value="2"/>
</dbReference>
<dbReference type="GO" id="GO:0017000">
    <property type="term" value="P:antibiotic biosynthetic process"/>
    <property type="evidence" value="ECO:0007669"/>
    <property type="project" value="UniProtKB-KW"/>
</dbReference>
<reference evidence="8 9" key="1">
    <citation type="submission" date="2016-03" db="EMBL/GenBank/DDBJ databases">
        <title>Draft genome sequence of Paenibacillus glacialis DSM 22343.</title>
        <authorList>
            <person name="Shin S.-K."/>
            <person name="Yi H."/>
        </authorList>
    </citation>
    <scope>NUCLEOTIDE SEQUENCE [LARGE SCALE GENOMIC DNA]</scope>
    <source>
        <strain evidence="8 9">DSM 22343</strain>
    </source>
</reference>
<dbReference type="InterPro" id="IPR020806">
    <property type="entry name" value="PKS_PP-bd"/>
</dbReference>
<keyword evidence="9" id="KW-1185">Reference proteome</keyword>
<dbReference type="InterPro" id="IPR009081">
    <property type="entry name" value="PP-bd_ACP"/>
</dbReference>
<dbReference type="FunFam" id="1.10.1200.10:FF:000005">
    <property type="entry name" value="Nonribosomal peptide synthetase 1"/>
    <property type="match status" value="1"/>
</dbReference>
<dbReference type="InterPro" id="IPR045851">
    <property type="entry name" value="AMP-bd_C_sf"/>
</dbReference>
<dbReference type="InterPro" id="IPR025110">
    <property type="entry name" value="AMP-bd_C"/>
</dbReference>
<dbReference type="PROSITE" id="PS50075">
    <property type="entry name" value="CARRIER"/>
    <property type="match status" value="1"/>
</dbReference>
<dbReference type="InterPro" id="IPR042099">
    <property type="entry name" value="ANL_N_sf"/>
</dbReference>
<dbReference type="PROSITE" id="PS00012">
    <property type="entry name" value="PHOSPHOPANTETHEINE"/>
    <property type="match status" value="1"/>
</dbReference>
<evidence type="ECO:0000256" key="3">
    <source>
        <dbReference type="ARBA" id="ARBA00022450"/>
    </source>
</evidence>
<dbReference type="CDD" id="cd05930">
    <property type="entry name" value="A_NRPS"/>
    <property type="match status" value="1"/>
</dbReference>
<dbReference type="Gene3D" id="3.40.50.12780">
    <property type="entry name" value="N-terminal domain of ligase-like"/>
    <property type="match status" value="1"/>
</dbReference>
<dbReference type="Pfam" id="PF00668">
    <property type="entry name" value="Condensation"/>
    <property type="match status" value="1"/>
</dbReference>
<dbReference type="Pfam" id="PF00501">
    <property type="entry name" value="AMP-binding"/>
    <property type="match status" value="1"/>
</dbReference>
<dbReference type="Pfam" id="PF13193">
    <property type="entry name" value="AMP-binding_C"/>
    <property type="match status" value="1"/>
</dbReference>
<proteinExistence type="inferred from homology"/>
<protein>
    <recommendedName>
        <fullName evidence="7">Carrier domain-containing protein</fullName>
    </recommendedName>
</protein>
<comment type="cofactor">
    <cofactor evidence="1">
        <name>pantetheine 4'-phosphate</name>
        <dbReference type="ChEBI" id="CHEBI:47942"/>
    </cofactor>
</comment>
<dbReference type="Pfam" id="PF00550">
    <property type="entry name" value="PP-binding"/>
    <property type="match status" value="1"/>
</dbReference>
<comment type="similarity">
    <text evidence="2">Belongs to the ATP-dependent AMP-binding enzyme family.</text>
</comment>
<dbReference type="SUPFAM" id="SSF47336">
    <property type="entry name" value="ACP-like"/>
    <property type="match status" value="1"/>
</dbReference>